<dbReference type="PANTHER" id="PTHR39201:SF1">
    <property type="entry name" value="FLAVODOXIN-LIKE DOMAIN-CONTAINING PROTEIN"/>
    <property type="match status" value="1"/>
</dbReference>
<name>A0A9D2CHG7_9ACTN</name>
<dbReference type="Gene3D" id="3.40.50.360">
    <property type="match status" value="1"/>
</dbReference>
<feature type="signal peptide" evidence="2">
    <location>
        <begin position="1"/>
        <end position="25"/>
    </location>
</feature>
<evidence type="ECO:0000259" key="3">
    <source>
        <dbReference type="PROSITE" id="PS50902"/>
    </source>
</evidence>
<dbReference type="PROSITE" id="PS51318">
    <property type="entry name" value="TAT"/>
    <property type="match status" value="1"/>
</dbReference>
<keyword evidence="2" id="KW-0732">Signal</keyword>
<dbReference type="GO" id="GO:0010181">
    <property type="term" value="F:FMN binding"/>
    <property type="evidence" value="ECO:0007669"/>
    <property type="project" value="InterPro"/>
</dbReference>
<feature type="chain" id="PRO_5039154787" evidence="2">
    <location>
        <begin position="26"/>
        <end position="203"/>
    </location>
</feature>
<evidence type="ECO:0000313" key="5">
    <source>
        <dbReference type="Proteomes" id="UP000824133"/>
    </source>
</evidence>
<dbReference type="InterPro" id="IPR029039">
    <property type="entry name" value="Flavoprotein-like_sf"/>
</dbReference>
<dbReference type="Pfam" id="PF12682">
    <property type="entry name" value="Flavodoxin_4"/>
    <property type="match status" value="1"/>
</dbReference>
<dbReference type="InterPro" id="IPR008254">
    <property type="entry name" value="Flavodoxin/NO_synth"/>
</dbReference>
<reference evidence="4" key="1">
    <citation type="journal article" date="2021" name="PeerJ">
        <title>Extensive microbial diversity within the chicken gut microbiome revealed by metagenomics and culture.</title>
        <authorList>
            <person name="Gilroy R."/>
            <person name="Ravi A."/>
            <person name="Getino M."/>
            <person name="Pursley I."/>
            <person name="Horton D.L."/>
            <person name="Alikhan N.F."/>
            <person name="Baker D."/>
            <person name="Gharbi K."/>
            <person name="Hall N."/>
            <person name="Watson M."/>
            <person name="Adriaenssens E.M."/>
            <person name="Foster-Nyarko E."/>
            <person name="Jarju S."/>
            <person name="Secka A."/>
            <person name="Antonio M."/>
            <person name="Oren A."/>
            <person name="Chaudhuri R.R."/>
            <person name="La Ragione R."/>
            <person name="Hildebrand F."/>
            <person name="Pallen M.J."/>
        </authorList>
    </citation>
    <scope>NUCLEOTIDE SEQUENCE</scope>
    <source>
        <strain evidence="4">ChiHjej10B9-743</strain>
    </source>
</reference>
<organism evidence="4 5">
    <name type="scientific">Candidatus Olsenella excrementavium</name>
    <dbReference type="NCBI Taxonomy" id="2838709"/>
    <lineage>
        <taxon>Bacteria</taxon>
        <taxon>Bacillati</taxon>
        <taxon>Actinomycetota</taxon>
        <taxon>Coriobacteriia</taxon>
        <taxon>Coriobacteriales</taxon>
        <taxon>Atopobiaceae</taxon>
        <taxon>Olsenella</taxon>
    </lineage>
</organism>
<dbReference type="Proteomes" id="UP000824133">
    <property type="component" value="Unassembled WGS sequence"/>
</dbReference>
<protein>
    <submittedName>
        <fullName evidence="4">Flavodoxin</fullName>
    </submittedName>
</protein>
<dbReference type="PROSITE" id="PS50902">
    <property type="entry name" value="FLAVODOXIN_LIKE"/>
    <property type="match status" value="1"/>
</dbReference>
<feature type="region of interest" description="Disordered" evidence="1">
    <location>
        <begin position="87"/>
        <end position="106"/>
    </location>
</feature>
<evidence type="ECO:0000256" key="2">
    <source>
        <dbReference type="SAM" id="SignalP"/>
    </source>
</evidence>
<dbReference type="AlphaFoldDB" id="A0A9D2CHG7"/>
<dbReference type="InterPro" id="IPR006311">
    <property type="entry name" value="TAT_signal"/>
</dbReference>
<comment type="caution">
    <text evidence="4">The sequence shown here is derived from an EMBL/GenBank/DDBJ whole genome shotgun (WGS) entry which is preliminary data.</text>
</comment>
<dbReference type="PANTHER" id="PTHR39201">
    <property type="entry name" value="EXPORTED PROTEIN-RELATED"/>
    <property type="match status" value="1"/>
</dbReference>
<dbReference type="EMBL" id="DXCP01000020">
    <property type="protein sequence ID" value="HIY79351.1"/>
    <property type="molecule type" value="Genomic_DNA"/>
</dbReference>
<sequence length="203" mass="20900">MLTRRNLLHAAAMAAVTMLAGCSGARGGDVDDAVTPDQTAPAVDAPGAVLVAYFSATGNTEEIASAVAERLGADVFAIEAAEPYTDADLDYNDSSSRTSTERADARPELAQVTPDGWGDYQTVFLGYPIWWGEAAWPLRTFAEGNDFAGKIVVPFCTSASSGIGDSGAALAELAGGGDWRDGERFSAGATDDAAAWVDGLGLA</sequence>
<accession>A0A9D2CHG7</accession>
<reference evidence="4" key="2">
    <citation type="submission" date="2021-04" db="EMBL/GenBank/DDBJ databases">
        <authorList>
            <person name="Gilroy R."/>
        </authorList>
    </citation>
    <scope>NUCLEOTIDE SEQUENCE</scope>
    <source>
        <strain evidence="4">ChiHjej10B9-743</strain>
    </source>
</reference>
<dbReference type="PROSITE" id="PS51257">
    <property type="entry name" value="PROKAR_LIPOPROTEIN"/>
    <property type="match status" value="1"/>
</dbReference>
<feature type="domain" description="Flavodoxin-like" evidence="3">
    <location>
        <begin position="49"/>
        <end position="203"/>
    </location>
</feature>
<evidence type="ECO:0000313" key="4">
    <source>
        <dbReference type="EMBL" id="HIY79351.1"/>
    </source>
</evidence>
<dbReference type="SUPFAM" id="SSF52218">
    <property type="entry name" value="Flavoproteins"/>
    <property type="match status" value="1"/>
</dbReference>
<proteinExistence type="predicted"/>
<gene>
    <name evidence="4" type="ORF">IAA42_02845</name>
</gene>
<evidence type="ECO:0000256" key="1">
    <source>
        <dbReference type="SAM" id="MobiDB-lite"/>
    </source>
</evidence>